<dbReference type="AlphaFoldDB" id="A0A7X0D4E7"/>
<evidence type="ECO:0000256" key="1">
    <source>
        <dbReference type="SAM" id="MobiDB-lite"/>
    </source>
</evidence>
<reference evidence="3 4" key="1">
    <citation type="submission" date="2020-08" db="EMBL/GenBank/DDBJ databases">
        <title>Sequencing the genomes of 1000 actinobacteria strains.</title>
        <authorList>
            <person name="Klenk H.-P."/>
        </authorList>
    </citation>
    <scope>NUCLEOTIDE SEQUENCE [LARGE SCALE GENOMIC DNA]</scope>
    <source>
        <strain evidence="3 4">DSM 46659</strain>
    </source>
</reference>
<dbReference type="RefSeq" id="WP_184073501.1">
    <property type="nucleotide sequence ID" value="NZ_JACHDS010000001.1"/>
</dbReference>
<name>A0A7X0D4E7_9ACTN</name>
<feature type="compositionally biased region" description="Low complexity" evidence="1">
    <location>
        <begin position="238"/>
        <end position="258"/>
    </location>
</feature>
<protein>
    <submittedName>
        <fullName evidence="3">Uncharacterized protein</fullName>
    </submittedName>
</protein>
<feature type="region of interest" description="Disordered" evidence="1">
    <location>
        <begin position="177"/>
        <end position="287"/>
    </location>
</feature>
<sequence length="443" mass="47116">MRKHHKRWIALAGATSISLAGFGALGGGVAATEEDPAGLAWPVIEQKASHYALDGFEITYLPPGLERHGIHAKSSIRKKGERSSFIAWTRGVDALYGKVGVVRKGSLKTLDDLRKDEYGHLRDDVLEKVDNNGREAYLSAKTGDLFWIEEPGVGVITYLRPSKWDRAELMKLGSAVKKQKLSGSRPTLEAPSGEQGAAPPGLGGAAEQSPESSASGQPQEPAGQASGAPELPEASGSPTTPKAPKLPKPSQGPAAEQPGGQGQATESKPGMPLPDAPDTIPPLPPGLTADKVLTCLVDEFLGPDQDERGTADRAAFADAWKGATESARTAAVAACAEQFQERRSDSDSDGDRLDSLIDAIWETLDWALEGTLIVETDDADFIVDHGDFDSDHFFMDDADHAPQTQTKVKKKKKRGLAAISTMPWTLPGMSISLGNQITVGEEE</sequence>
<keyword evidence="4" id="KW-1185">Reference proteome</keyword>
<organism evidence="3 4">
    <name type="scientific">Nocardiopsis mwathae</name>
    <dbReference type="NCBI Taxonomy" id="1472723"/>
    <lineage>
        <taxon>Bacteria</taxon>
        <taxon>Bacillati</taxon>
        <taxon>Actinomycetota</taxon>
        <taxon>Actinomycetes</taxon>
        <taxon>Streptosporangiales</taxon>
        <taxon>Nocardiopsidaceae</taxon>
        <taxon>Nocardiopsis</taxon>
    </lineage>
</organism>
<comment type="caution">
    <text evidence="3">The sequence shown here is derived from an EMBL/GenBank/DDBJ whole genome shotgun (WGS) entry which is preliminary data.</text>
</comment>
<proteinExistence type="predicted"/>
<feature type="compositionally biased region" description="Polar residues" evidence="1">
    <location>
        <begin position="209"/>
        <end position="218"/>
    </location>
</feature>
<feature type="compositionally biased region" description="Pro residues" evidence="1">
    <location>
        <begin position="271"/>
        <end position="285"/>
    </location>
</feature>
<keyword evidence="2" id="KW-0732">Signal</keyword>
<evidence type="ECO:0000313" key="4">
    <source>
        <dbReference type="Proteomes" id="UP000546642"/>
    </source>
</evidence>
<gene>
    <name evidence="3" type="ORF">HNR23_000751</name>
</gene>
<evidence type="ECO:0000313" key="3">
    <source>
        <dbReference type="EMBL" id="MBB6170691.1"/>
    </source>
</evidence>
<evidence type="ECO:0000256" key="2">
    <source>
        <dbReference type="SAM" id="SignalP"/>
    </source>
</evidence>
<feature type="compositionally biased region" description="Low complexity" evidence="1">
    <location>
        <begin position="193"/>
        <end position="208"/>
    </location>
</feature>
<accession>A0A7X0D4E7</accession>
<dbReference type="Proteomes" id="UP000546642">
    <property type="component" value="Unassembled WGS sequence"/>
</dbReference>
<dbReference type="EMBL" id="JACHDS010000001">
    <property type="protein sequence ID" value="MBB6170691.1"/>
    <property type="molecule type" value="Genomic_DNA"/>
</dbReference>
<feature type="signal peptide" evidence="2">
    <location>
        <begin position="1"/>
        <end position="23"/>
    </location>
</feature>
<feature type="chain" id="PRO_5038863926" evidence="2">
    <location>
        <begin position="24"/>
        <end position="443"/>
    </location>
</feature>